<accession>A0A938XYH7</accession>
<dbReference type="EMBL" id="JAFBDQ010000014">
    <property type="protein sequence ID" value="MBM7557625.1"/>
    <property type="molecule type" value="Genomic_DNA"/>
</dbReference>
<keyword evidence="2" id="KW-1185">Reference proteome</keyword>
<gene>
    <name evidence="1" type="ORF">JOC47_002491</name>
</gene>
<proteinExistence type="predicted"/>
<dbReference type="Proteomes" id="UP000774000">
    <property type="component" value="Unassembled WGS sequence"/>
</dbReference>
<name>A0A938XYH7_9FIRM</name>
<evidence type="ECO:0000313" key="1">
    <source>
        <dbReference type="EMBL" id="MBM7557625.1"/>
    </source>
</evidence>
<organism evidence="1 2">
    <name type="scientific">Halanaerobacter jeridensis</name>
    <dbReference type="NCBI Taxonomy" id="706427"/>
    <lineage>
        <taxon>Bacteria</taxon>
        <taxon>Bacillati</taxon>
        <taxon>Bacillota</taxon>
        <taxon>Clostridia</taxon>
        <taxon>Halanaerobiales</taxon>
        <taxon>Halobacteroidaceae</taxon>
        <taxon>Halanaerobacter</taxon>
    </lineage>
</organism>
<dbReference type="AlphaFoldDB" id="A0A938XYH7"/>
<comment type="caution">
    <text evidence="1">The sequence shown here is derived from an EMBL/GenBank/DDBJ whole genome shotgun (WGS) entry which is preliminary data.</text>
</comment>
<reference evidence="1" key="1">
    <citation type="submission" date="2021-01" db="EMBL/GenBank/DDBJ databases">
        <title>Genomic Encyclopedia of Type Strains, Phase IV (KMG-IV): sequencing the most valuable type-strain genomes for metagenomic binning, comparative biology and taxonomic classification.</title>
        <authorList>
            <person name="Goeker M."/>
        </authorList>
    </citation>
    <scope>NUCLEOTIDE SEQUENCE</scope>
    <source>
        <strain evidence="1">DSM 23230</strain>
    </source>
</reference>
<protein>
    <submittedName>
        <fullName evidence="1">Uncharacterized protein</fullName>
    </submittedName>
</protein>
<dbReference type="RefSeq" id="WP_204702368.1">
    <property type="nucleotide sequence ID" value="NZ_JAFBDQ010000014.1"/>
</dbReference>
<sequence>MANATYIFKDKAKELIDEEEMKVWLSKKHGRRVEYVFKVGTEQFSPPTQLAEEGDYVLFSQGTTDEVEQELKELFGQFIK</sequence>
<evidence type="ECO:0000313" key="2">
    <source>
        <dbReference type="Proteomes" id="UP000774000"/>
    </source>
</evidence>